<gene>
    <name evidence="1" type="ordered locus">Deide_11130</name>
</gene>
<dbReference type="STRING" id="546414.Deide_11130"/>
<dbReference type="OrthoDB" id="8778976at2"/>
<proteinExistence type="predicted"/>
<sequence length="101" mass="11837">MHIVQLLLPLYDNSGEAFEGELFAQVRQTLTEHFGGLTAYVRAPATGLWKEGDRTVRDDVVVYEVMIEELDRSWWRTYRESLRLNFRQDALVIRVQPVELL</sequence>
<dbReference type="eggNOG" id="COG0221">
    <property type="taxonomic scope" value="Bacteria"/>
</dbReference>
<evidence type="ECO:0008006" key="3">
    <source>
        <dbReference type="Google" id="ProtNLM"/>
    </source>
</evidence>
<dbReference type="PaxDb" id="546414-Deide_11130"/>
<reference evidence="1 2" key="1">
    <citation type="journal article" date="2009" name="PLoS Genet.">
        <title>Alliance of proteomics and genomics to unravel the specificities of Sahara bacterium Deinococcus deserti.</title>
        <authorList>
            <person name="de Groot A."/>
            <person name="Dulermo R."/>
            <person name="Ortet P."/>
            <person name="Blanchard L."/>
            <person name="Guerin P."/>
            <person name="Fernandez B."/>
            <person name="Vacherie B."/>
            <person name="Dossat C."/>
            <person name="Jolivet E."/>
            <person name="Siguier P."/>
            <person name="Chandler M."/>
            <person name="Barakat M."/>
            <person name="Dedieu A."/>
            <person name="Barbe V."/>
            <person name="Heulin T."/>
            <person name="Sommer S."/>
            <person name="Achouak W."/>
            <person name="Armengaud J."/>
        </authorList>
    </citation>
    <scope>NUCLEOTIDE SEQUENCE [LARGE SCALE GENOMIC DNA]</scope>
    <source>
        <strain evidence="2">DSM 17065 / CIP 109153 / LMG 22923 / VCD115</strain>
    </source>
</reference>
<organism evidence="1 2">
    <name type="scientific">Deinococcus deserti (strain DSM 17065 / CIP 109153 / LMG 22923 / VCD115)</name>
    <dbReference type="NCBI Taxonomy" id="546414"/>
    <lineage>
        <taxon>Bacteria</taxon>
        <taxon>Thermotogati</taxon>
        <taxon>Deinococcota</taxon>
        <taxon>Deinococci</taxon>
        <taxon>Deinococcales</taxon>
        <taxon>Deinococcaceae</taxon>
        <taxon>Deinococcus</taxon>
    </lineage>
</organism>
<dbReference type="Proteomes" id="UP000002208">
    <property type="component" value="Chromosome"/>
</dbReference>
<dbReference type="HOGENOM" id="CLU_153885_0_0_0"/>
<dbReference type="AlphaFoldDB" id="C1CUZ5"/>
<dbReference type="KEGG" id="ddr:Deide_11130"/>
<evidence type="ECO:0000313" key="1">
    <source>
        <dbReference type="EMBL" id="ACO46012.1"/>
    </source>
</evidence>
<dbReference type="RefSeq" id="WP_012693135.1">
    <property type="nucleotide sequence ID" value="NC_012526.1"/>
</dbReference>
<protein>
    <recommendedName>
        <fullName evidence="3">DUF3574 domain-containing protein</fullName>
    </recommendedName>
</protein>
<keyword evidence="2" id="KW-1185">Reference proteome</keyword>
<evidence type="ECO:0000313" key="2">
    <source>
        <dbReference type="Proteomes" id="UP000002208"/>
    </source>
</evidence>
<dbReference type="EMBL" id="CP001114">
    <property type="protein sequence ID" value="ACO46012.1"/>
    <property type="molecule type" value="Genomic_DNA"/>
</dbReference>
<accession>C1CUZ5</accession>
<name>C1CUZ5_DEIDV</name>